<name>A0A2S3WHN3_PSEPU</name>
<evidence type="ECO:0000256" key="1">
    <source>
        <dbReference type="SAM" id="Phobius"/>
    </source>
</evidence>
<evidence type="ECO:0000313" key="3">
    <source>
        <dbReference type="Proteomes" id="UP000237194"/>
    </source>
</evidence>
<keyword evidence="1" id="KW-1133">Transmembrane helix</keyword>
<gene>
    <name evidence="2" type="ORF">BGP80_21970</name>
</gene>
<proteinExistence type="predicted"/>
<dbReference type="AlphaFoldDB" id="A0A2S3WHN3"/>
<keyword evidence="1" id="KW-0472">Membrane</keyword>
<reference evidence="2 3" key="2">
    <citation type="submission" date="2018-03" db="EMBL/GenBank/DDBJ databases">
        <title>Draft genome of Pseudomonas putida strain KT-27.</title>
        <authorList>
            <person name="Yoshizawa S."/>
            <person name="Khan N.H."/>
            <person name="Nishimura M."/>
            <person name="Chiura H.X."/>
            <person name="Ogura Y."/>
            <person name="Hayashi T."/>
            <person name="Kogure K."/>
        </authorList>
    </citation>
    <scope>NUCLEOTIDE SEQUENCE [LARGE SCALE GENOMIC DNA]</scope>
    <source>
        <strain evidence="2 3">KT-27</strain>
    </source>
</reference>
<organism evidence="2 3">
    <name type="scientific">Pseudomonas putida</name>
    <name type="common">Arthrobacter siderocapsulatus</name>
    <dbReference type="NCBI Taxonomy" id="303"/>
    <lineage>
        <taxon>Bacteria</taxon>
        <taxon>Pseudomonadati</taxon>
        <taxon>Pseudomonadota</taxon>
        <taxon>Gammaproteobacteria</taxon>
        <taxon>Pseudomonadales</taxon>
        <taxon>Pseudomonadaceae</taxon>
        <taxon>Pseudomonas</taxon>
    </lineage>
</organism>
<dbReference type="EMBL" id="MIND01000018">
    <property type="protein sequence ID" value="POF90460.1"/>
    <property type="molecule type" value="Genomic_DNA"/>
</dbReference>
<evidence type="ECO:0000313" key="2">
    <source>
        <dbReference type="EMBL" id="POF90460.1"/>
    </source>
</evidence>
<protein>
    <submittedName>
        <fullName evidence="2">Uncharacterized protein</fullName>
    </submittedName>
</protein>
<keyword evidence="1" id="KW-0812">Transmembrane</keyword>
<feature type="transmembrane region" description="Helical" evidence="1">
    <location>
        <begin position="55"/>
        <end position="79"/>
    </location>
</feature>
<dbReference type="Proteomes" id="UP000237194">
    <property type="component" value="Unassembled WGS sequence"/>
</dbReference>
<sequence length="189" mass="20300">MNEVCVSREVLLPATAIATTSSQNFLTMLTNGSVSGFPISLRLGDLSGRMLTAPLSMGIGLSLFTGLLLGVLVLMLAVLSGNYGNRLERQTGLIERLNDLELLALNGPALGDQHGQHDVLDILTVQGLARHGDFVLQDFRDSDFHGLGSPIGDPLIRPCAIDAHDQTAKEKAFAGIFKDDQKVLGFKWC</sequence>
<reference evidence="2 3" key="1">
    <citation type="submission" date="2016-08" db="EMBL/GenBank/DDBJ databases">
        <authorList>
            <person name="Seilhamer J.J."/>
        </authorList>
    </citation>
    <scope>NUCLEOTIDE SEQUENCE [LARGE SCALE GENOMIC DNA]</scope>
    <source>
        <strain evidence="2 3">KT-27</strain>
    </source>
</reference>
<accession>A0A2S3WHN3</accession>
<comment type="caution">
    <text evidence="2">The sequence shown here is derived from an EMBL/GenBank/DDBJ whole genome shotgun (WGS) entry which is preliminary data.</text>
</comment>